<dbReference type="InterPro" id="IPR008422">
    <property type="entry name" value="KN_HD"/>
</dbReference>
<dbReference type="InterPro" id="IPR013087">
    <property type="entry name" value="Znf_C2H2_type"/>
</dbReference>
<keyword evidence="4" id="KW-0479">Metal-binding</keyword>
<evidence type="ECO:0000313" key="7">
    <source>
        <dbReference type="Proteomes" id="UP000799423"/>
    </source>
</evidence>
<reference evidence="6" key="1">
    <citation type="submission" date="2020-01" db="EMBL/GenBank/DDBJ databases">
        <authorList>
            <consortium name="DOE Joint Genome Institute"/>
            <person name="Haridas S."/>
            <person name="Albert R."/>
            <person name="Binder M."/>
            <person name="Bloem J."/>
            <person name="Labutti K."/>
            <person name="Salamov A."/>
            <person name="Andreopoulos B."/>
            <person name="Baker S.E."/>
            <person name="Barry K."/>
            <person name="Bills G."/>
            <person name="Bluhm B.H."/>
            <person name="Cannon C."/>
            <person name="Castanera R."/>
            <person name="Culley D.E."/>
            <person name="Daum C."/>
            <person name="Ezra D."/>
            <person name="Gonzalez J.B."/>
            <person name="Henrissat B."/>
            <person name="Kuo A."/>
            <person name="Liang C."/>
            <person name="Lipzen A."/>
            <person name="Lutzoni F."/>
            <person name="Magnuson J."/>
            <person name="Mondo S."/>
            <person name="Nolan M."/>
            <person name="Ohm R."/>
            <person name="Pangilinan J."/>
            <person name="Park H.-J."/>
            <person name="Ramirez L."/>
            <person name="Alfaro M."/>
            <person name="Sun H."/>
            <person name="Tritt A."/>
            <person name="Yoshinaga Y."/>
            <person name="Zwiers L.-H."/>
            <person name="Turgeon B.G."/>
            <person name="Goodwin S.B."/>
            <person name="Spatafora J.W."/>
            <person name="Crous P.W."/>
            <person name="Grigoriev I.V."/>
        </authorList>
    </citation>
    <scope>NUCLEOTIDE SEQUENCE</scope>
    <source>
        <strain evidence="6">IPT5</strain>
    </source>
</reference>
<proteinExistence type="predicted"/>
<dbReference type="Pfam" id="PF05920">
    <property type="entry name" value="Homeobox_KN"/>
    <property type="match status" value="1"/>
</dbReference>
<keyword evidence="7" id="KW-1185">Reference proteome</keyword>
<keyword evidence="2" id="KW-0371">Homeobox</keyword>
<keyword evidence="3" id="KW-0539">Nucleus</keyword>
<evidence type="ECO:0000256" key="4">
    <source>
        <dbReference type="PROSITE-ProRule" id="PRU00042"/>
    </source>
</evidence>
<dbReference type="InterPro" id="IPR001356">
    <property type="entry name" value="HD"/>
</dbReference>
<evidence type="ECO:0000256" key="2">
    <source>
        <dbReference type="ARBA" id="ARBA00023155"/>
    </source>
</evidence>
<keyword evidence="1" id="KW-0238">DNA-binding</keyword>
<dbReference type="GO" id="GO:0006355">
    <property type="term" value="P:regulation of DNA-templated transcription"/>
    <property type="evidence" value="ECO:0007669"/>
    <property type="project" value="InterPro"/>
</dbReference>
<dbReference type="GO" id="GO:0003677">
    <property type="term" value="F:DNA binding"/>
    <property type="evidence" value="ECO:0007669"/>
    <property type="project" value="UniProtKB-KW"/>
</dbReference>
<protein>
    <recommendedName>
        <fullName evidence="5">C2H2-type domain-containing protein</fullName>
    </recommendedName>
</protein>
<dbReference type="OrthoDB" id="10056939at2759"/>
<name>A0A6A7BBN4_9PLEO</name>
<evidence type="ECO:0000259" key="5">
    <source>
        <dbReference type="PROSITE" id="PS50157"/>
    </source>
</evidence>
<keyword evidence="4" id="KW-0862">Zinc</keyword>
<dbReference type="InterPro" id="IPR009057">
    <property type="entry name" value="Homeodomain-like_sf"/>
</dbReference>
<evidence type="ECO:0000256" key="3">
    <source>
        <dbReference type="ARBA" id="ARBA00023242"/>
    </source>
</evidence>
<dbReference type="Gene3D" id="1.10.10.60">
    <property type="entry name" value="Homeodomain-like"/>
    <property type="match status" value="1"/>
</dbReference>
<evidence type="ECO:0000256" key="1">
    <source>
        <dbReference type="ARBA" id="ARBA00023125"/>
    </source>
</evidence>
<dbReference type="CDD" id="cd00086">
    <property type="entry name" value="homeodomain"/>
    <property type="match status" value="1"/>
</dbReference>
<dbReference type="EMBL" id="MU006299">
    <property type="protein sequence ID" value="KAF2852157.1"/>
    <property type="molecule type" value="Genomic_DNA"/>
</dbReference>
<dbReference type="AlphaFoldDB" id="A0A6A7BBN4"/>
<dbReference type="SUPFAM" id="SSF46689">
    <property type="entry name" value="Homeodomain-like"/>
    <property type="match status" value="1"/>
</dbReference>
<organism evidence="6 7">
    <name type="scientific">Plenodomus tracheiphilus IPT5</name>
    <dbReference type="NCBI Taxonomy" id="1408161"/>
    <lineage>
        <taxon>Eukaryota</taxon>
        <taxon>Fungi</taxon>
        <taxon>Dikarya</taxon>
        <taxon>Ascomycota</taxon>
        <taxon>Pezizomycotina</taxon>
        <taxon>Dothideomycetes</taxon>
        <taxon>Pleosporomycetidae</taxon>
        <taxon>Pleosporales</taxon>
        <taxon>Pleosporineae</taxon>
        <taxon>Leptosphaeriaceae</taxon>
        <taxon>Plenodomus</taxon>
    </lineage>
</organism>
<dbReference type="Proteomes" id="UP000799423">
    <property type="component" value="Unassembled WGS sequence"/>
</dbReference>
<feature type="domain" description="C2H2-type" evidence="5">
    <location>
        <begin position="357"/>
        <end position="380"/>
    </location>
</feature>
<evidence type="ECO:0000313" key="6">
    <source>
        <dbReference type="EMBL" id="KAF2852157.1"/>
    </source>
</evidence>
<dbReference type="PROSITE" id="PS00028">
    <property type="entry name" value="ZINC_FINGER_C2H2_1"/>
    <property type="match status" value="1"/>
</dbReference>
<dbReference type="PROSITE" id="PS50157">
    <property type="entry name" value="ZINC_FINGER_C2H2_2"/>
    <property type="match status" value="1"/>
</dbReference>
<accession>A0A6A7BBN4</accession>
<keyword evidence="4" id="KW-0863">Zinc-finger</keyword>
<gene>
    <name evidence="6" type="ORF">T440DRAFT_553594</name>
</gene>
<sequence length="510" mass="57269">MVVCPIEVPPTAGGPPPLCIKAERRADEVLSHNLHTTLWPTTHFTTVTASTCTCPWSNDCNCEGSALSTNEFTHLQSQQESLTHIDQYSQRYTTSRQCDFVSPSDLILSSEVPSFDHKDGSIYACGGPLKFQPDKNHPLAQEDEPRFLITSSDRCHETTAHSNRKHVSIIKAWLSEHASSPYPTHQQKEELITSTGISERQLNVCLSNLRARTIPRCADSSRSGLEARFNTTSGTNMATTGEPMQSGSYEMHEPWNEFSMDGSPSDGFSWVDLLDLTALAANATESSSSSPNSNAYNNLHIATAEAETVVTAQKHQSAKRKGKRRHTSRAQYELSPASIIDASVICPHSAHGTTNRYHCTKCTDSFKDSYAWRRHESGVHGYIDIQWVCTLQKNIIIDTKCIFCSDVVSDLDHFEQHNIRTCIGEDKLQRTFSRKDGLKQHVLQKHLTTANDYVRKGFEPPQIWSEQAEMSLDAKWCGFCLQSFETTTLRMKHVAQHFKDGCHMTDWIQR</sequence>
<dbReference type="GO" id="GO:0008270">
    <property type="term" value="F:zinc ion binding"/>
    <property type="evidence" value="ECO:0007669"/>
    <property type="project" value="UniProtKB-KW"/>
</dbReference>